<dbReference type="EMBL" id="DF977446">
    <property type="protein sequence ID" value="GAP82908.1"/>
    <property type="molecule type" value="Genomic_DNA"/>
</dbReference>
<sequence>MSKSTEAITNYFPHLPAYSEPTTGILSKIPRSWVPYAQLMRIDRPGGLYAFYFPYLIGISYGACITSPTPEPSSLLSLAAVLLPFSVILRGAACTWNDTVDQDFDRRVARCRHRPVARGAVPTSRAHLFTAWQLALLYPTALLCFPAACLPHLHATVLLLGVYALMKRVTHYPQAVLGIPFAWAVFFCAAALDVKPHQPVFHVLYSSLGYAGEDHHAVFLDGTDMATLAIFAANVLWTVTYDTIYAHQDVADDAKAGVKGMALKFRRSTKLLASVLSIGQVGFLASCGVWAGFGTFYFLFTVGGVGLALAYYIYDVDLESPESCGAWFHDQFWIVGAPFLTGLIGEYLTVRRIPNRF</sequence>
<dbReference type="Proteomes" id="UP000054516">
    <property type="component" value="Unassembled WGS sequence"/>
</dbReference>
<proteinExistence type="inferred from homology"/>
<comment type="pathway">
    <text evidence="3">Secondary metabolite biosynthesis; terpenoid biosynthesis.</text>
</comment>
<dbReference type="STRING" id="77044.A0A1S7UI58"/>
<dbReference type="GO" id="GO:0008412">
    <property type="term" value="F:4-hydroxybenzoate polyprenyltransferase activity"/>
    <property type="evidence" value="ECO:0007669"/>
    <property type="project" value="TreeGrafter"/>
</dbReference>
<evidence type="ECO:0000256" key="10">
    <source>
        <dbReference type="ARBA" id="ARBA00075214"/>
    </source>
</evidence>
<dbReference type="InterPro" id="IPR044878">
    <property type="entry name" value="UbiA_sf"/>
</dbReference>
<dbReference type="GO" id="GO:0006744">
    <property type="term" value="P:ubiquinone biosynthetic process"/>
    <property type="evidence" value="ECO:0007669"/>
    <property type="project" value="TreeGrafter"/>
</dbReference>
<organism evidence="12">
    <name type="scientific">Rosellinia necatrix</name>
    <name type="common">White root-rot fungus</name>
    <dbReference type="NCBI Taxonomy" id="77044"/>
    <lineage>
        <taxon>Eukaryota</taxon>
        <taxon>Fungi</taxon>
        <taxon>Dikarya</taxon>
        <taxon>Ascomycota</taxon>
        <taxon>Pezizomycotina</taxon>
        <taxon>Sordariomycetes</taxon>
        <taxon>Xylariomycetidae</taxon>
        <taxon>Xylariales</taxon>
        <taxon>Xylariaceae</taxon>
        <taxon>Rosellinia</taxon>
    </lineage>
</organism>
<reference evidence="12" key="1">
    <citation type="submission" date="2016-03" db="EMBL/GenBank/DDBJ databases">
        <title>Draft genome sequence of Rosellinia necatrix.</title>
        <authorList>
            <person name="Kanematsu S."/>
        </authorList>
    </citation>
    <scope>NUCLEOTIDE SEQUENCE [LARGE SCALE GENOMIC DNA]</scope>
    <source>
        <strain evidence="12">W97</strain>
    </source>
</reference>
<evidence type="ECO:0000256" key="3">
    <source>
        <dbReference type="ARBA" id="ARBA00004721"/>
    </source>
</evidence>
<evidence type="ECO:0000256" key="11">
    <source>
        <dbReference type="SAM" id="Phobius"/>
    </source>
</evidence>
<evidence type="ECO:0000256" key="4">
    <source>
        <dbReference type="ARBA" id="ARBA00005985"/>
    </source>
</evidence>
<comment type="cofactor">
    <cofactor evidence="1">
        <name>Mg(2+)</name>
        <dbReference type="ChEBI" id="CHEBI:18420"/>
    </cofactor>
</comment>
<dbReference type="Gene3D" id="1.10.357.140">
    <property type="entry name" value="UbiA prenyltransferase"/>
    <property type="match status" value="1"/>
</dbReference>
<evidence type="ECO:0000256" key="8">
    <source>
        <dbReference type="ARBA" id="ARBA00023136"/>
    </source>
</evidence>
<evidence type="ECO:0000313" key="13">
    <source>
        <dbReference type="Proteomes" id="UP000054516"/>
    </source>
</evidence>
<evidence type="ECO:0000256" key="6">
    <source>
        <dbReference type="ARBA" id="ARBA00022692"/>
    </source>
</evidence>
<feature type="transmembrane region" description="Helical" evidence="11">
    <location>
        <begin position="48"/>
        <end position="69"/>
    </location>
</feature>
<gene>
    <name evidence="12" type="ORF">SAMD00023353_0104380</name>
</gene>
<dbReference type="OMA" id="CAWNDTV"/>
<dbReference type="FunFam" id="1.10.357.140:FF:000008">
    <property type="entry name" value="4-hydroxybenzoate octaprenyltransferase"/>
    <property type="match status" value="1"/>
</dbReference>
<dbReference type="AlphaFoldDB" id="A0A1S7UI58"/>
<dbReference type="PANTHER" id="PTHR11048:SF39">
    <property type="entry name" value="POLYPRENYL TRANSFERASE AUSN"/>
    <property type="match status" value="1"/>
</dbReference>
<feature type="transmembrane region" description="Helical" evidence="11">
    <location>
        <begin position="172"/>
        <end position="192"/>
    </location>
</feature>
<feature type="transmembrane region" description="Helical" evidence="11">
    <location>
        <begin position="135"/>
        <end position="166"/>
    </location>
</feature>
<keyword evidence="9" id="KW-0325">Glycoprotein</keyword>
<dbReference type="Pfam" id="PF01040">
    <property type="entry name" value="UbiA"/>
    <property type="match status" value="1"/>
</dbReference>
<dbReference type="GO" id="GO:0005743">
    <property type="term" value="C:mitochondrial inner membrane"/>
    <property type="evidence" value="ECO:0007669"/>
    <property type="project" value="TreeGrafter"/>
</dbReference>
<dbReference type="InterPro" id="IPR000537">
    <property type="entry name" value="UbiA_prenyltransferase"/>
</dbReference>
<dbReference type="PANTHER" id="PTHR11048">
    <property type="entry name" value="PRENYLTRANSFERASES"/>
    <property type="match status" value="1"/>
</dbReference>
<evidence type="ECO:0000256" key="1">
    <source>
        <dbReference type="ARBA" id="ARBA00001946"/>
    </source>
</evidence>
<name>A0A1S7UI58_ROSNE</name>
<evidence type="ECO:0000256" key="2">
    <source>
        <dbReference type="ARBA" id="ARBA00004141"/>
    </source>
</evidence>
<keyword evidence="5" id="KW-0808">Transferase</keyword>
<protein>
    <recommendedName>
        <fullName evidence="10">Diterpenoid pyrone biosynthesis cluster protein C</fullName>
    </recommendedName>
</protein>
<dbReference type="FunFam" id="1.20.120.1780:FF:000001">
    <property type="entry name" value="4-hydroxybenzoate octaprenyltransferase"/>
    <property type="match status" value="1"/>
</dbReference>
<keyword evidence="13" id="KW-1185">Reference proteome</keyword>
<dbReference type="CDD" id="cd13959">
    <property type="entry name" value="PT_UbiA_COQ2"/>
    <property type="match status" value="1"/>
</dbReference>
<evidence type="ECO:0000256" key="9">
    <source>
        <dbReference type="ARBA" id="ARBA00023180"/>
    </source>
</evidence>
<feature type="transmembrane region" description="Helical" evidence="11">
    <location>
        <begin position="75"/>
        <end position="97"/>
    </location>
</feature>
<dbReference type="Gene3D" id="1.20.120.1780">
    <property type="entry name" value="UbiA prenyltransferase"/>
    <property type="match status" value="1"/>
</dbReference>
<keyword evidence="6 11" id="KW-0812">Transmembrane</keyword>
<dbReference type="InterPro" id="IPR039653">
    <property type="entry name" value="Prenyltransferase"/>
</dbReference>
<feature type="transmembrane region" description="Helical" evidence="11">
    <location>
        <begin position="297"/>
        <end position="314"/>
    </location>
</feature>
<comment type="similarity">
    <text evidence="4">Belongs to the UbiA prenyltransferase family.</text>
</comment>
<keyword evidence="7 11" id="KW-1133">Transmembrane helix</keyword>
<comment type="subcellular location">
    <subcellularLocation>
        <location evidence="2">Membrane</location>
        <topology evidence="2">Multi-pass membrane protein</topology>
    </subcellularLocation>
</comment>
<evidence type="ECO:0000313" key="12">
    <source>
        <dbReference type="EMBL" id="GAP82908.1"/>
    </source>
</evidence>
<accession>A0A1S7UI58</accession>
<dbReference type="OrthoDB" id="18170at2759"/>
<evidence type="ECO:0000256" key="5">
    <source>
        <dbReference type="ARBA" id="ARBA00022679"/>
    </source>
</evidence>
<keyword evidence="8 11" id="KW-0472">Membrane</keyword>
<evidence type="ECO:0000256" key="7">
    <source>
        <dbReference type="ARBA" id="ARBA00022989"/>
    </source>
</evidence>